<evidence type="ECO:0000256" key="6">
    <source>
        <dbReference type="ARBA" id="ARBA00040062"/>
    </source>
</evidence>
<dbReference type="InterPro" id="IPR029069">
    <property type="entry name" value="HotDog_dom_sf"/>
</dbReference>
<dbReference type="NCBIfam" id="TIGR00369">
    <property type="entry name" value="unchar_dom_1"/>
    <property type="match status" value="1"/>
</dbReference>
<dbReference type="Proteomes" id="UP000280792">
    <property type="component" value="Unassembled WGS sequence"/>
</dbReference>
<accession>A0A3P3VKS4</accession>
<comment type="similarity">
    <text evidence="4">Belongs to the YigI thioesterase family.</text>
</comment>
<dbReference type="CDD" id="cd03443">
    <property type="entry name" value="PaaI_thioesterase"/>
    <property type="match status" value="1"/>
</dbReference>
<name>A0A3P3VKS4_9GAMM</name>
<dbReference type="NCBIfam" id="NF008675">
    <property type="entry name" value="PRK11688.1"/>
    <property type="match status" value="1"/>
</dbReference>
<dbReference type="InterPro" id="IPR006683">
    <property type="entry name" value="Thioestr_dom"/>
</dbReference>
<dbReference type="RefSeq" id="WP_125016241.1">
    <property type="nucleotide sequence ID" value="NZ_QWEZ01000002.1"/>
</dbReference>
<gene>
    <name evidence="9" type="ORF">D0544_11425</name>
</gene>
<dbReference type="Pfam" id="PF03061">
    <property type="entry name" value="4HBT"/>
    <property type="match status" value="1"/>
</dbReference>
<evidence type="ECO:0000259" key="8">
    <source>
        <dbReference type="Pfam" id="PF03061"/>
    </source>
</evidence>
<dbReference type="GO" id="GO:0047617">
    <property type="term" value="F:fatty acyl-CoA hydrolase activity"/>
    <property type="evidence" value="ECO:0007669"/>
    <property type="project" value="UniProtKB-EC"/>
</dbReference>
<dbReference type="PANTHER" id="PTHR43240:SF20">
    <property type="entry name" value="MEDIUM_LONG-CHAIN ACYL-COA THIOESTERASE YIGI"/>
    <property type="match status" value="1"/>
</dbReference>
<comment type="catalytic activity">
    <reaction evidence="3">
        <text>a long-chain fatty acyl-CoA + H2O = a long-chain fatty acid + CoA + H(+)</text>
        <dbReference type="Rhea" id="RHEA:67680"/>
        <dbReference type="ChEBI" id="CHEBI:15377"/>
        <dbReference type="ChEBI" id="CHEBI:15378"/>
        <dbReference type="ChEBI" id="CHEBI:57287"/>
        <dbReference type="ChEBI" id="CHEBI:57560"/>
        <dbReference type="ChEBI" id="CHEBI:83139"/>
    </reaction>
</comment>
<keyword evidence="10" id="KW-1185">Reference proteome</keyword>
<evidence type="ECO:0000256" key="7">
    <source>
        <dbReference type="ARBA" id="ARBA00048062"/>
    </source>
</evidence>
<comment type="caution">
    <text evidence="9">The sequence shown here is derived from an EMBL/GenBank/DDBJ whole genome shotgun (WGS) entry which is preliminary data.</text>
</comment>
<evidence type="ECO:0000313" key="10">
    <source>
        <dbReference type="Proteomes" id="UP000280792"/>
    </source>
</evidence>
<evidence type="ECO:0000256" key="5">
    <source>
        <dbReference type="ARBA" id="ARBA00038894"/>
    </source>
</evidence>
<comment type="catalytic activity">
    <reaction evidence="2">
        <text>a fatty acyl-CoA + H2O = a fatty acid + CoA + H(+)</text>
        <dbReference type="Rhea" id="RHEA:16781"/>
        <dbReference type="ChEBI" id="CHEBI:15377"/>
        <dbReference type="ChEBI" id="CHEBI:15378"/>
        <dbReference type="ChEBI" id="CHEBI:28868"/>
        <dbReference type="ChEBI" id="CHEBI:57287"/>
        <dbReference type="ChEBI" id="CHEBI:77636"/>
        <dbReference type="EC" id="3.1.2.20"/>
    </reaction>
</comment>
<sequence>MSEVDEFLPEIRQAVIDFMNRVPFNKLVGFTLTEITPDKVCLTLPMRPDLVGNFITGILHGGVISSMIDVAGGAMSLVGAFRNLEHLPLEERVLRLSKIGTIDLRIDYLRPGRGERFDVTATLLRAGNKVAVTRAEFFNDQGELCAVGTGTYLCG</sequence>
<evidence type="ECO:0000256" key="4">
    <source>
        <dbReference type="ARBA" id="ARBA00038381"/>
    </source>
</evidence>
<feature type="domain" description="Thioesterase" evidence="8">
    <location>
        <begin position="57"/>
        <end position="146"/>
    </location>
</feature>
<evidence type="ECO:0000313" key="9">
    <source>
        <dbReference type="EMBL" id="RRJ82478.1"/>
    </source>
</evidence>
<proteinExistence type="inferred from homology"/>
<evidence type="ECO:0000256" key="1">
    <source>
        <dbReference type="ARBA" id="ARBA00022801"/>
    </source>
</evidence>
<evidence type="ECO:0000256" key="2">
    <source>
        <dbReference type="ARBA" id="ARBA00035880"/>
    </source>
</evidence>
<dbReference type="InterPro" id="IPR003736">
    <property type="entry name" value="PAAI_dom"/>
</dbReference>
<dbReference type="Gene3D" id="3.10.129.10">
    <property type="entry name" value="Hotdog Thioesterase"/>
    <property type="match status" value="1"/>
</dbReference>
<dbReference type="SUPFAM" id="SSF54637">
    <property type="entry name" value="Thioesterase/thiol ester dehydrase-isomerase"/>
    <property type="match status" value="1"/>
</dbReference>
<comment type="catalytic activity">
    <reaction evidence="7">
        <text>a medium-chain fatty acyl-CoA + H2O = a medium-chain fatty acid + CoA + H(+)</text>
        <dbReference type="Rhea" id="RHEA:68184"/>
        <dbReference type="ChEBI" id="CHEBI:15377"/>
        <dbReference type="ChEBI" id="CHEBI:15378"/>
        <dbReference type="ChEBI" id="CHEBI:57287"/>
        <dbReference type="ChEBI" id="CHEBI:59558"/>
        <dbReference type="ChEBI" id="CHEBI:90546"/>
    </reaction>
</comment>
<keyword evidence="1" id="KW-0378">Hydrolase</keyword>
<dbReference type="PANTHER" id="PTHR43240">
    <property type="entry name" value="1,4-DIHYDROXY-2-NAPHTHOYL-COA THIOESTERASE 1"/>
    <property type="match status" value="1"/>
</dbReference>
<reference evidence="9 10" key="1">
    <citation type="submission" date="2018-08" db="EMBL/GenBank/DDBJ databases">
        <authorList>
            <person name="Khan S.A."/>
        </authorList>
    </citation>
    <scope>NUCLEOTIDE SEQUENCE [LARGE SCALE GENOMIC DNA]</scope>
    <source>
        <strain evidence="9 10">GTF-13</strain>
    </source>
</reference>
<dbReference type="AlphaFoldDB" id="A0A3P3VKS4"/>
<evidence type="ECO:0000256" key="3">
    <source>
        <dbReference type="ARBA" id="ARBA00036002"/>
    </source>
</evidence>
<organism evidence="9 10">
    <name type="scientific">Aestuariirhabdus litorea</name>
    <dbReference type="NCBI Taxonomy" id="2528527"/>
    <lineage>
        <taxon>Bacteria</taxon>
        <taxon>Pseudomonadati</taxon>
        <taxon>Pseudomonadota</taxon>
        <taxon>Gammaproteobacteria</taxon>
        <taxon>Oceanospirillales</taxon>
        <taxon>Aestuariirhabdaceae</taxon>
        <taxon>Aestuariirhabdus</taxon>
    </lineage>
</organism>
<dbReference type="EC" id="3.1.2.20" evidence="5"/>
<reference evidence="9 10" key="2">
    <citation type="submission" date="2018-12" db="EMBL/GenBank/DDBJ databases">
        <title>Simiduia agarivorans gen. nov., sp. nov., a marine, agarolytic bacterium isolated from shallow coastal water from Keelung, Taiwan.</title>
        <authorList>
            <person name="Shieh W.Y."/>
        </authorList>
    </citation>
    <scope>NUCLEOTIDE SEQUENCE [LARGE SCALE GENOMIC DNA]</scope>
    <source>
        <strain evidence="9 10">GTF-13</strain>
    </source>
</reference>
<protein>
    <recommendedName>
        <fullName evidence="6">Medium/long-chain acyl-CoA thioesterase YigI</fullName>
        <ecNumber evidence="5">3.1.2.20</ecNumber>
    </recommendedName>
</protein>
<dbReference type="EMBL" id="QWEZ01000002">
    <property type="protein sequence ID" value="RRJ82478.1"/>
    <property type="molecule type" value="Genomic_DNA"/>
</dbReference>